<dbReference type="AlphaFoldDB" id="A0A2P5EBT1"/>
<dbReference type="PANTHER" id="PTHR31251:SF160">
    <property type="entry name" value="SBP-TYPE DOMAIN-CONTAINING PROTEIN"/>
    <property type="match status" value="1"/>
</dbReference>
<dbReference type="InterPro" id="IPR004333">
    <property type="entry name" value="SBP_dom"/>
</dbReference>
<evidence type="ECO:0000256" key="9">
    <source>
        <dbReference type="PROSITE-ProRule" id="PRU00470"/>
    </source>
</evidence>
<keyword evidence="4" id="KW-0862">Zinc</keyword>
<protein>
    <submittedName>
        <fullName evidence="12">SBP-box transcription factor</fullName>
    </submittedName>
</protein>
<evidence type="ECO:0000256" key="1">
    <source>
        <dbReference type="ARBA" id="ARBA00004123"/>
    </source>
</evidence>
<dbReference type="PANTHER" id="PTHR31251">
    <property type="entry name" value="SQUAMOSA PROMOTER-BINDING-LIKE PROTEIN 4"/>
    <property type="match status" value="1"/>
</dbReference>
<sequence>MESWSYVSEGKGYVSEETISPFNSLGRSKNALLGWDVKNPCTFGNNMLVSSQQGIENQGFGEYIDMMGKQVASNSVGDVLTDSKVCGGKLIDPTIAVAFSGEDESTSRISSSILDSSSWDSSLIDLKLGNIGDRRDICGSKVSKGAPAGLSSSESSTPPKRIRLSGLNSQTSFCQVYGCNKDLSSCKDYHKRHKVCEIHSKTAKVIVNNMEQRFCQQCSRFHLLAEFDDGKRSCRKRLAGHNERRRKPQAGIHSGRAGRMLQSYDDSRFQGTASFICQDILPSGIFNPDKYGTSNWCGRIKVEDGSDYRPLSTVPVTNEHPRSKMHFPRDIGKQFPSFHESRANAVTANVFSLHSSHYQHELGGPDSSSRPFFHNNILGCEDFNNFSTASTIQGFSGTSDSGCALSLLSSQSQNSSSHLSGIPMARPLDKQGSHTCYNMSQVFGKLVGASSQASTSGVLNKIPSLGMNTMDGSQLSPIMISDGADNVNFEITDGIFQGSDFLNSKNRLSCEDGPTIDLLQLSSQLQRVEDQRQTMQMEQKNDAFCCLRIT</sequence>
<dbReference type="Gene3D" id="4.10.1100.10">
    <property type="entry name" value="Transcription factor, SBP-box domain"/>
    <property type="match status" value="1"/>
</dbReference>
<keyword evidence="8" id="KW-0539">Nucleus</keyword>
<gene>
    <name evidence="12" type="ORF">TorRG33x02_212130</name>
</gene>
<evidence type="ECO:0000256" key="4">
    <source>
        <dbReference type="ARBA" id="ARBA00022833"/>
    </source>
</evidence>
<dbReference type="SUPFAM" id="SSF103612">
    <property type="entry name" value="SBT domain"/>
    <property type="match status" value="1"/>
</dbReference>
<evidence type="ECO:0000259" key="11">
    <source>
        <dbReference type="PROSITE" id="PS51141"/>
    </source>
</evidence>
<feature type="region of interest" description="Disordered" evidence="10">
    <location>
        <begin position="142"/>
        <end position="162"/>
    </location>
</feature>
<keyword evidence="6" id="KW-0238">DNA-binding</keyword>
<dbReference type="InterPro" id="IPR036893">
    <property type="entry name" value="SBP_sf"/>
</dbReference>
<evidence type="ECO:0000256" key="8">
    <source>
        <dbReference type="ARBA" id="ARBA00023242"/>
    </source>
</evidence>
<dbReference type="PROSITE" id="PS51141">
    <property type="entry name" value="ZF_SBP"/>
    <property type="match status" value="1"/>
</dbReference>
<dbReference type="InParanoid" id="A0A2P5EBT1"/>
<evidence type="ECO:0000256" key="3">
    <source>
        <dbReference type="ARBA" id="ARBA00022771"/>
    </source>
</evidence>
<dbReference type="GO" id="GO:0008270">
    <property type="term" value="F:zinc ion binding"/>
    <property type="evidence" value="ECO:0007669"/>
    <property type="project" value="UniProtKB-KW"/>
</dbReference>
<dbReference type="GO" id="GO:0003677">
    <property type="term" value="F:DNA binding"/>
    <property type="evidence" value="ECO:0007669"/>
    <property type="project" value="UniProtKB-KW"/>
</dbReference>
<dbReference type="OrthoDB" id="514967at2759"/>
<accession>A0A2P5EBT1</accession>
<proteinExistence type="predicted"/>
<comment type="caution">
    <text evidence="12">The sequence shown here is derived from an EMBL/GenBank/DDBJ whole genome shotgun (WGS) entry which is preliminary data.</text>
</comment>
<evidence type="ECO:0000256" key="10">
    <source>
        <dbReference type="SAM" id="MobiDB-lite"/>
    </source>
</evidence>
<keyword evidence="13" id="KW-1185">Reference proteome</keyword>
<dbReference type="Proteomes" id="UP000237000">
    <property type="component" value="Unassembled WGS sequence"/>
</dbReference>
<evidence type="ECO:0000256" key="5">
    <source>
        <dbReference type="ARBA" id="ARBA00023015"/>
    </source>
</evidence>
<name>A0A2P5EBT1_TREOI</name>
<dbReference type="FunFam" id="4.10.1100.10:FF:000001">
    <property type="entry name" value="Squamosa promoter-binding-like protein 14"/>
    <property type="match status" value="1"/>
</dbReference>
<keyword evidence="2" id="KW-0479">Metal-binding</keyword>
<dbReference type="EMBL" id="JXTC01000185">
    <property type="protein sequence ID" value="PON83007.1"/>
    <property type="molecule type" value="Genomic_DNA"/>
</dbReference>
<dbReference type="Pfam" id="PF03110">
    <property type="entry name" value="SBP"/>
    <property type="match status" value="1"/>
</dbReference>
<keyword evidence="3 9" id="KW-0863">Zinc-finger</keyword>
<reference evidence="13" key="1">
    <citation type="submission" date="2016-06" db="EMBL/GenBank/DDBJ databases">
        <title>Parallel loss of symbiosis genes in relatives of nitrogen-fixing non-legume Parasponia.</title>
        <authorList>
            <person name="Van Velzen R."/>
            <person name="Holmer R."/>
            <person name="Bu F."/>
            <person name="Rutten L."/>
            <person name="Van Zeijl A."/>
            <person name="Liu W."/>
            <person name="Santuari L."/>
            <person name="Cao Q."/>
            <person name="Sharma T."/>
            <person name="Shen D."/>
            <person name="Roswanjaya Y."/>
            <person name="Wardhani T."/>
            <person name="Kalhor M.S."/>
            <person name="Jansen J."/>
            <person name="Van den Hoogen J."/>
            <person name="Gungor B."/>
            <person name="Hartog M."/>
            <person name="Hontelez J."/>
            <person name="Verver J."/>
            <person name="Yang W.-C."/>
            <person name="Schijlen E."/>
            <person name="Repin R."/>
            <person name="Schilthuizen M."/>
            <person name="Schranz E."/>
            <person name="Heidstra R."/>
            <person name="Miyata K."/>
            <person name="Fedorova E."/>
            <person name="Kohlen W."/>
            <person name="Bisseling T."/>
            <person name="Smit S."/>
            <person name="Geurts R."/>
        </authorList>
    </citation>
    <scope>NUCLEOTIDE SEQUENCE [LARGE SCALE GENOMIC DNA]</scope>
    <source>
        <strain evidence="13">cv. RG33-2</strain>
    </source>
</reference>
<evidence type="ECO:0000256" key="7">
    <source>
        <dbReference type="ARBA" id="ARBA00023163"/>
    </source>
</evidence>
<evidence type="ECO:0000256" key="2">
    <source>
        <dbReference type="ARBA" id="ARBA00022723"/>
    </source>
</evidence>
<dbReference type="GO" id="GO:0005634">
    <property type="term" value="C:nucleus"/>
    <property type="evidence" value="ECO:0007669"/>
    <property type="project" value="UniProtKB-SubCell"/>
</dbReference>
<dbReference type="STRING" id="63057.A0A2P5EBT1"/>
<keyword evidence="7" id="KW-0804">Transcription</keyword>
<dbReference type="FunCoup" id="A0A2P5EBT1">
    <property type="interactions" value="483"/>
</dbReference>
<evidence type="ECO:0000313" key="13">
    <source>
        <dbReference type="Proteomes" id="UP000237000"/>
    </source>
</evidence>
<evidence type="ECO:0000256" key="6">
    <source>
        <dbReference type="ARBA" id="ARBA00023125"/>
    </source>
</evidence>
<evidence type="ECO:0000313" key="12">
    <source>
        <dbReference type="EMBL" id="PON83007.1"/>
    </source>
</evidence>
<feature type="domain" description="SBP-type" evidence="11">
    <location>
        <begin position="171"/>
        <end position="248"/>
    </location>
</feature>
<keyword evidence="5" id="KW-0805">Transcription regulation</keyword>
<organism evidence="12 13">
    <name type="scientific">Trema orientale</name>
    <name type="common">Charcoal tree</name>
    <name type="synonym">Celtis orientalis</name>
    <dbReference type="NCBI Taxonomy" id="63057"/>
    <lineage>
        <taxon>Eukaryota</taxon>
        <taxon>Viridiplantae</taxon>
        <taxon>Streptophyta</taxon>
        <taxon>Embryophyta</taxon>
        <taxon>Tracheophyta</taxon>
        <taxon>Spermatophyta</taxon>
        <taxon>Magnoliopsida</taxon>
        <taxon>eudicotyledons</taxon>
        <taxon>Gunneridae</taxon>
        <taxon>Pentapetalae</taxon>
        <taxon>rosids</taxon>
        <taxon>fabids</taxon>
        <taxon>Rosales</taxon>
        <taxon>Cannabaceae</taxon>
        <taxon>Trema</taxon>
    </lineage>
</organism>
<comment type="subcellular location">
    <subcellularLocation>
        <location evidence="1">Nucleus</location>
    </subcellularLocation>
</comment>
<dbReference type="InterPro" id="IPR044817">
    <property type="entry name" value="SBP-like"/>
</dbReference>